<accession>A0AA39JXB3</accession>
<sequence>MWGKERAWIRKIYGGGIIGEITPGAGRSIHLPSPTFRQMGLDIVLLSSSACRSRNKIEYHVNLNMVDVGEHWLSAGPFDMSTKSAKHREDQGLRTRRWIVLDISCQILYESSSRISYFGSEADPESSRPSRVEKKNGKERLYDFNPLSSSFMTFGCIDIRSLGEMIPYGTSHQKIKFSGVLIERQGDSARPRVVVEAKLKDPVRANMIRHRYILVDHVSPAQALEVFLRRAYAAKSLEAVVHGL</sequence>
<comment type="caution">
    <text evidence="1">The sequence shown here is derived from an EMBL/GenBank/DDBJ whole genome shotgun (WGS) entry which is preliminary data.</text>
</comment>
<evidence type="ECO:0000313" key="2">
    <source>
        <dbReference type="Proteomes" id="UP001175211"/>
    </source>
</evidence>
<dbReference type="EMBL" id="JAUEPS010000035">
    <property type="protein sequence ID" value="KAK0450458.1"/>
    <property type="molecule type" value="Genomic_DNA"/>
</dbReference>
<organism evidence="1 2">
    <name type="scientific">Armillaria tabescens</name>
    <name type="common">Ringless honey mushroom</name>
    <name type="synonym">Agaricus tabescens</name>
    <dbReference type="NCBI Taxonomy" id="1929756"/>
    <lineage>
        <taxon>Eukaryota</taxon>
        <taxon>Fungi</taxon>
        <taxon>Dikarya</taxon>
        <taxon>Basidiomycota</taxon>
        <taxon>Agaricomycotina</taxon>
        <taxon>Agaricomycetes</taxon>
        <taxon>Agaricomycetidae</taxon>
        <taxon>Agaricales</taxon>
        <taxon>Marasmiineae</taxon>
        <taxon>Physalacriaceae</taxon>
        <taxon>Desarmillaria</taxon>
    </lineage>
</organism>
<proteinExistence type="predicted"/>
<keyword evidence="2" id="KW-1185">Reference proteome</keyword>
<dbReference type="Proteomes" id="UP001175211">
    <property type="component" value="Unassembled WGS sequence"/>
</dbReference>
<protein>
    <submittedName>
        <fullName evidence="1">Uncharacterized protein</fullName>
    </submittedName>
</protein>
<evidence type="ECO:0000313" key="1">
    <source>
        <dbReference type="EMBL" id="KAK0450458.1"/>
    </source>
</evidence>
<dbReference type="AlphaFoldDB" id="A0AA39JXB3"/>
<dbReference type="RefSeq" id="XP_060327329.1">
    <property type="nucleotide sequence ID" value="XM_060469918.1"/>
</dbReference>
<reference evidence="1" key="1">
    <citation type="submission" date="2023-06" db="EMBL/GenBank/DDBJ databases">
        <authorList>
            <consortium name="Lawrence Berkeley National Laboratory"/>
            <person name="Ahrendt S."/>
            <person name="Sahu N."/>
            <person name="Indic B."/>
            <person name="Wong-Bajracharya J."/>
            <person name="Merenyi Z."/>
            <person name="Ke H.-M."/>
            <person name="Monk M."/>
            <person name="Kocsube S."/>
            <person name="Drula E."/>
            <person name="Lipzen A."/>
            <person name="Balint B."/>
            <person name="Henrissat B."/>
            <person name="Andreopoulos B."/>
            <person name="Martin F.M."/>
            <person name="Harder C.B."/>
            <person name="Rigling D."/>
            <person name="Ford K.L."/>
            <person name="Foster G.D."/>
            <person name="Pangilinan J."/>
            <person name="Papanicolaou A."/>
            <person name="Barry K."/>
            <person name="LaButti K."/>
            <person name="Viragh M."/>
            <person name="Koriabine M."/>
            <person name="Yan M."/>
            <person name="Riley R."/>
            <person name="Champramary S."/>
            <person name="Plett K.L."/>
            <person name="Tsai I.J."/>
            <person name="Slot J."/>
            <person name="Sipos G."/>
            <person name="Plett J."/>
            <person name="Nagy L.G."/>
            <person name="Grigoriev I.V."/>
        </authorList>
    </citation>
    <scope>NUCLEOTIDE SEQUENCE</scope>
    <source>
        <strain evidence="1">CCBAS 213</strain>
    </source>
</reference>
<name>A0AA39JXB3_ARMTA</name>
<gene>
    <name evidence="1" type="ORF">EV420DRAFT_1482667</name>
</gene>
<dbReference type="GeneID" id="85353466"/>